<organism evidence="2 3">
    <name type="scientific">Dipteronia dyeriana</name>
    <dbReference type="NCBI Taxonomy" id="168575"/>
    <lineage>
        <taxon>Eukaryota</taxon>
        <taxon>Viridiplantae</taxon>
        <taxon>Streptophyta</taxon>
        <taxon>Embryophyta</taxon>
        <taxon>Tracheophyta</taxon>
        <taxon>Spermatophyta</taxon>
        <taxon>Magnoliopsida</taxon>
        <taxon>eudicotyledons</taxon>
        <taxon>Gunneridae</taxon>
        <taxon>Pentapetalae</taxon>
        <taxon>rosids</taxon>
        <taxon>malvids</taxon>
        <taxon>Sapindales</taxon>
        <taxon>Sapindaceae</taxon>
        <taxon>Hippocastanoideae</taxon>
        <taxon>Acereae</taxon>
        <taxon>Dipteronia</taxon>
    </lineage>
</organism>
<feature type="region of interest" description="Disordered" evidence="1">
    <location>
        <begin position="132"/>
        <end position="153"/>
    </location>
</feature>
<keyword evidence="3" id="KW-1185">Reference proteome</keyword>
<gene>
    <name evidence="2" type="ORF">Ddye_016937</name>
</gene>
<comment type="caution">
    <text evidence="2">The sequence shown here is derived from an EMBL/GenBank/DDBJ whole genome shotgun (WGS) entry which is preliminary data.</text>
</comment>
<reference evidence="2" key="1">
    <citation type="journal article" date="2023" name="Plant J.">
        <title>Genome sequences and population genomics provide insights into the demographic history, inbreeding, and mutation load of two 'living fossil' tree species of Dipteronia.</title>
        <authorList>
            <person name="Feng Y."/>
            <person name="Comes H.P."/>
            <person name="Chen J."/>
            <person name="Zhu S."/>
            <person name="Lu R."/>
            <person name="Zhang X."/>
            <person name="Li P."/>
            <person name="Qiu J."/>
            <person name="Olsen K.M."/>
            <person name="Qiu Y."/>
        </authorList>
    </citation>
    <scope>NUCLEOTIDE SEQUENCE</scope>
    <source>
        <strain evidence="2">KIB01</strain>
    </source>
</reference>
<feature type="region of interest" description="Disordered" evidence="1">
    <location>
        <begin position="1"/>
        <end position="67"/>
    </location>
</feature>
<dbReference type="EMBL" id="JANJYI010000005">
    <property type="protein sequence ID" value="KAK2649448.1"/>
    <property type="molecule type" value="Genomic_DNA"/>
</dbReference>
<protein>
    <submittedName>
        <fullName evidence="2">Uncharacterized protein</fullName>
    </submittedName>
</protein>
<accession>A0AAD9U8E1</accession>
<proteinExistence type="predicted"/>
<evidence type="ECO:0000256" key="1">
    <source>
        <dbReference type="SAM" id="MobiDB-lite"/>
    </source>
</evidence>
<dbReference type="Proteomes" id="UP001280121">
    <property type="component" value="Unassembled WGS sequence"/>
</dbReference>
<evidence type="ECO:0000313" key="2">
    <source>
        <dbReference type="EMBL" id="KAK2649448.1"/>
    </source>
</evidence>
<name>A0AAD9U8E1_9ROSI</name>
<sequence length="172" mass="18514">MKNNNLEVDKNGKATSSFGSVGESQNGGFVSEEEEEEVFEMASEKPFVAVSGEKPNEGDYGDAPSMDSSLFSMTKSVLPVERVLKEEEPFADGGDKGLKGILREGLIKKLEIKSENEGLGRNDISVEFAPEKHKSEVVGDEQSVETNELGGVGEVESEGVQITGEGDLVWIL</sequence>
<evidence type="ECO:0000313" key="3">
    <source>
        <dbReference type="Proteomes" id="UP001280121"/>
    </source>
</evidence>
<dbReference type="AlphaFoldDB" id="A0AAD9U8E1"/>
<feature type="compositionally biased region" description="Polar residues" evidence="1">
    <location>
        <begin position="13"/>
        <end position="28"/>
    </location>
</feature>